<dbReference type="SUPFAM" id="SSF46785">
    <property type="entry name" value="Winged helix' DNA-binding domain"/>
    <property type="match status" value="1"/>
</dbReference>
<dbReference type="KEGG" id="svp:Pan189_26860"/>
<gene>
    <name evidence="1" type="ORF">Pan189_26860</name>
</gene>
<dbReference type="RefSeq" id="WP_310820441.1">
    <property type="nucleotide sequence ID" value="NZ_CP036268.1"/>
</dbReference>
<name>A0A517R341_9PLAN</name>
<sequence length="194" mass="21813">MTATAVRQRLRRLQAEGCVDRRTTSSGRGRPGHHYFVTDHGRRQLGENYEELAVVLWRELKNISNPDVRAAILSRVQDVLVQKYGAEVDGRTILGRLRQLRTALGRCGFDVEVDDSGEVPVLRENNCPYHDLASDDRSICELEQRVFEKVLGSNMILKHRCLDGHHCCEFAPVESELVALGSGAITTERKESEG</sequence>
<dbReference type="InterPro" id="IPR036390">
    <property type="entry name" value="WH_DNA-bd_sf"/>
</dbReference>
<dbReference type="AlphaFoldDB" id="A0A517R341"/>
<dbReference type="InterPro" id="IPR036388">
    <property type="entry name" value="WH-like_DNA-bd_sf"/>
</dbReference>
<evidence type="ECO:0000313" key="1">
    <source>
        <dbReference type="EMBL" id="QDT38295.1"/>
    </source>
</evidence>
<reference evidence="1 2" key="1">
    <citation type="submission" date="2019-02" db="EMBL/GenBank/DDBJ databases">
        <title>Deep-cultivation of Planctomycetes and their phenomic and genomic characterization uncovers novel biology.</title>
        <authorList>
            <person name="Wiegand S."/>
            <person name="Jogler M."/>
            <person name="Boedeker C."/>
            <person name="Pinto D."/>
            <person name="Vollmers J."/>
            <person name="Rivas-Marin E."/>
            <person name="Kohn T."/>
            <person name="Peeters S.H."/>
            <person name="Heuer A."/>
            <person name="Rast P."/>
            <person name="Oberbeckmann S."/>
            <person name="Bunk B."/>
            <person name="Jeske O."/>
            <person name="Meyerdierks A."/>
            <person name="Storesund J.E."/>
            <person name="Kallscheuer N."/>
            <person name="Luecker S."/>
            <person name="Lage O.M."/>
            <person name="Pohl T."/>
            <person name="Merkel B.J."/>
            <person name="Hornburger P."/>
            <person name="Mueller R.-W."/>
            <person name="Bruemmer F."/>
            <person name="Labrenz M."/>
            <person name="Spormann A.M."/>
            <person name="Op den Camp H."/>
            <person name="Overmann J."/>
            <person name="Amann R."/>
            <person name="Jetten M.S.M."/>
            <person name="Mascher T."/>
            <person name="Medema M.H."/>
            <person name="Devos D.P."/>
            <person name="Kaster A.-K."/>
            <person name="Ovreas L."/>
            <person name="Rohde M."/>
            <person name="Galperin M.Y."/>
            <person name="Jogler C."/>
        </authorList>
    </citation>
    <scope>NUCLEOTIDE SEQUENCE [LARGE SCALE GENOMIC DNA]</scope>
    <source>
        <strain evidence="1 2">Pan189</strain>
    </source>
</reference>
<dbReference type="Gene3D" id="1.10.10.10">
    <property type="entry name" value="Winged helix-like DNA-binding domain superfamily/Winged helix DNA-binding domain"/>
    <property type="match status" value="1"/>
</dbReference>
<proteinExistence type="predicted"/>
<keyword evidence="2" id="KW-1185">Reference proteome</keyword>
<dbReference type="EMBL" id="CP036268">
    <property type="protein sequence ID" value="QDT38295.1"/>
    <property type="molecule type" value="Genomic_DNA"/>
</dbReference>
<organism evidence="1 2">
    <name type="scientific">Stratiformator vulcanicus</name>
    <dbReference type="NCBI Taxonomy" id="2527980"/>
    <lineage>
        <taxon>Bacteria</taxon>
        <taxon>Pseudomonadati</taxon>
        <taxon>Planctomycetota</taxon>
        <taxon>Planctomycetia</taxon>
        <taxon>Planctomycetales</taxon>
        <taxon>Planctomycetaceae</taxon>
        <taxon>Stratiformator</taxon>
    </lineage>
</organism>
<accession>A0A517R341</accession>
<protein>
    <submittedName>
        <fullName evidence="1">Uncharacterized protein</fullName>
    </submittedName>
</protein>
<evidence type="ECO:0000313" key="2">
    <source>
        <dbReference type="Proteomes" id="UP000317318"/>
    </source>
</evidence>
<dbReference type="Proteomes" id="UP000317318">
    <property type="component" value="Chromosome"/>
</dbReference>